<dbReference type="Proteomes" id="UP000261828">
    <property type="component" value="Unassembled WGS sequence"/>
</dbReference>
<dbReference type="EMBL" id="QTJX01000002">
    <property type="protein sequence ID" value="RDY59735.1"/>
    <property type="molecule type" value="Genomic_DNA"/>
</dbReference>
<dbReference type="GO" id="GO:0016020">
    <property type="term" value="C:membrane"/>
    <property type="evidence" value="ECO:0007669"/>
    <property type="project" value="InterPro"/>
</dbReference>
<evidence type="ECO:0000313" key="3">
    <source>
        <dbReference type="EMBL" id="RDY59735.1"/>
    </source>
</evidence>
<feature type="transmembrane region" description="Helical" evidence="1">
    <location>
        <begin position="123"/>
        <end position="147"/>
    </location>
</feature>
<keyword evidence="1" id="KW-0472">Membrane</keyword>
<dbReference type="PANTHER" id="PTHR34220">
    <property type="entry name" value="SENSOR HISTIDINE KINASE YPDA"/>
    <property type="match status" value="1"/>
</dbReference>
<sequence>MIVFKRNSIPKFLMHLLPWSIFVLLASSEAVGLIWGFFSRADGSIFFPVLYGTALGAVIFYLNLYHLIPKFFSQNKKLKYWAYGFLLVLLVCLLETVIDISVLTYRHGSQENGAEGQGDFWVSFVWVFANTTVANVACWIFAFAYRFPKDWIENERQKNQLEKDKLRSELGFLKAQINPHFLFNGINSIYHLIGADNDLAKETLLQFSGLLRYQLYECNVSFIPLTKELDYLKSYVKIEEVRKGEDAMFDIKFPDEDEKLKPLKIAPLLISPFLENSFKYLSHNSDSSKNYVRMQMMIDGENKFRMVLVNSCDPKIKKKPESNGGIGLVNVKRRLNLIYPDKKHELEIVSSEHKFEVDLMIDLNEN</sequence>
<organism evidence="3 4">
    <name type="scientific">Flagellimonas nanhaiensis</name>
    <dbReference type="NCBI Taxonomy" id="2292706"/>
    <lineage>
        <taxon>Bacteria</taxon>
        <taxon>Pseudomonadati</taxon>
        <taxon>Bacteroidota</taxon>
        <taxon>Flavobacteriia</taxon>
        <taxon>Flavobacteriales</taxon>
        <taxon>Flavobacteriaceae</taxon>
        <taxon>Flagellimonas</taxon>
    </lineage>
</organism>
<proteinExistence type="predicted"/>
<feature type="transmembrane region" description="Helical" evidence="1">
    <location>
        <begin position="44"/>
        <end position="68"/>
    </location>
</feature>
<feature type="transmembrane region" description="Helical" evidence="1">
    <location>
        <begin position="12"/>
        <end position="38"/>
    </location>
</feature>
<dbReference type="GO" id="GO:0000155">
    <property type="term" value="F:phosphorelay sensor kinase activity"/>
    <property type="evidence" value="ECO:0007669"/>
    <property type="project" value="InterPro"/>
</dbReference>
<keyword evidence="1" id="KW-0812">Transmembrane</keyword>
<dbReference type="InterPro" id="IPR050640">
    <property type="entry name" value="Bact_2-comp_sensor_kinase"/>
</dbReference>
<protein>
    <recommendedName>
        <fullName evidence="2">Signal transduction histidine kinase internal region domain-containing protein</fullName>
    </recommendedName>
</protein>
<evidence type="ECO:0000313" key="4">
    <source>
        <dbReference type="Proteomes" id="UP000261828"/>
    </source>
</evidence>
<dbReference type="Pfam" id="PF06580">
    <property type="entry name" value="His_kinase"/>
    <property type="match status" value="1"/>
</dbReference>
<reference evidence="3 4" key="1">
    <citation type="submission" date="2018-08" db="EMBL/GenBank/DDBJ databases">
        <title>Muricauda nanhaiensis sp. nov., isolated from seawater of the South China Sea.</title>
        <authorList>
            <person name="Dang Y."/>
        </authorList>
    </citation>
    <scope>NUCLEOTIDE SEQUENCE [LARGE SCALE GENOMIC DNA]</scope>
    <source>
        <strain evidence="3 4">SM1704</strain>
    </source>
</reference>
<comment type="caution">
    <text evidence="3">The sequence shown here is derived from an EMBL/GenBank/DDBJ whole genome shotgun (WGS) entry which is preliminary data.</text>
</comment>
<evidence type="ECO:0000259" key="2">
    <source>
        <dbReference type="Pfam" id="PF06580"/>
    </source>
</evidence>
<keyword evidence="1" id="KW-1133">Transmembrane helix</keyword>
<evidence type="ECO:0000256" key="1">
    <source>
        <dbReference type="SAM" id="Phobius"/>
    </source>
</evidence>
<dbReference type="AlphaFoldDB" id="A0A371JQE7"/>
<gene>
    <name evidence="3" type="ORF">DX873_10245</name>
</gene>
<feature type="domain" description="Signal transduction histidine kinase internal region" evidence="2">
    <location>
        <begin position="169"/>
        <end position="245"/>
    </location>
</feature>
<keyword evidence="4" id="KW-1185">Reference proteome</keyword>
<dbReference type="PANTHER" id="PTHR34220:SF7">
    <property type="entry name" value="SENSOR HISTIDINE KINASE YPDA"/>
    <property type="match status" value="1"/>
</dbReference>
<dbReference type="OrthoDB" id="9809908at2"/>
<name>A0A371JQE7_9FLAO</name>
<accession>A0A371JQE7</accession>
<dbReference type="InterPro" id="IPR010559">
    <property type="entry name" value="Sig_transdc_His_kin_internal"/>
</dbReference>
<feature type="transmembrane region" description="Helical" evidence="1">
    <location>
        <begin position="80"/>
        <end position="103"/>
    </location>
</feature>